<feature type="compositionally biased region" description="Low complexity" evidence="1">
    <location>
        <begin position="1"/>
        <end position="21"/>
    </location>
</feature>
<dbReference type="AlphaFoldDB" id="A0A8X6UTB9"/>
<keyword evidence="2" id="KW-0472">Membrane</keyword>
<name>A0A8X6UTB9_NEPPI</name>
<proteinExistence type="predicted"/>
<gene>
    <name evidence="3" type="ORF">NPIL_406361</name>
</gene>
<keyword evidence="2" id="KW-1133">Transmembrane helix</keyword>
<keyword evidence="4" id="KW-1185">Reference proteome</keyword>
<evidence type="ECO:0000256" key="2">
    <source>
        <dbReference type="SAM" id="Phobius"/>
    </source>
</evidence>
<feature type="transmembrane region" description="Helical" evidence="2">
    <location>
        <begin position="46"/>
        <end position="68"/>
    </location>
</feature>
<dbReference type="Proteomes" id="UP000887013">
    <property type="component" value="Unassembled WGS sequence"/>
</dbReference>
<protein>
    <submittedName>
        <fullName evidence="3">Uncharacterized protein</fullName>
    </submittedName>
</protein>
<accession>A0A8X6UTB9</accession>
<feature type="non-terminal residue" evidence="3">
    <location>
        <position position="1"/>
    </location>
</feature>
<evidence type="ECO:0000313" key="4">
    <source>
        <dbReference type="Proteomes" id="UP000887013"/>
    </source>
</evidence>
<reference evidence="3" key="1">
    <citation type="submission" date="2020-08" db="EMBL/GenBank/DDBJ databases">
        <title>Multicomponent nature underlies the extraordinary mechanical properties of spider dragline silk.</title>
        <authorList>
            <person name="Kono N."/>
            <person name="Nakamura H."/>
            <person name="Mori M."/>
            <person name="Yoshida Y."/>
            <person name="Ohtoshi R."/>
            <person name="Malay A.D."/>
            <person name="Moran D.A.P."/>
            <person name="Tomita M."/>
            <person name="Numata K."/>
            <person name="Arakawa K."/>
        </authorList>
    </citation>
    <scope>NUCLEOTIDE SEQUENCE</scope>
</reference>
<dbReference type="EMBL" id="BMAW01086118">
    <property type="protein sequence ID" value="GFU46126.1"/>
    <property type="molecule type" value="Genomic_DNA"/>
</dbReference>
<feature type="non-terminal residue" evidence="3">
    <location>
        <position position="77"/>
    </location>
</feature>
<feature type="region of interest" description="Disordered" evidence="1">
    <location>
        <begin position="1"/>
        <end position="22"/>
    </location>
</feature>
<evidence type="ECO:0000256" key="1">
    <source>
        <dbReference type="SAM" id="MobiDB-lite"/>
    </source>
</evidence>
<evidence type="ECO:0000313" key="3">
    <source>
        <dbReference type="EMBL" id="GFU46126.1"/>
    </source>
</evidence>
<keyword evidence="2" id="KW-0812">Transmembrane</keyword>
<sequence>PGLDLSDISSLSQLPSLSDIPKSALPNIPGLDLSDISSLSQLLKPFIVVFSFILMITNCPYVVCRTYFSLSFLNQSN</sequence>
<comment type="caution">
    <text evidence="3">The sequence shown here is derived from an EMBL/GenBank/DDBJ whole genome shotgun (WGS) entry which is preliminary data.</text>
</comment>
<organism evidence="3 4">
    <name type="scientific">Nephila pilipes</name>
    <name type="common">Giant wood spider</name>
    <name type="synonym">Nephila maculata</name>
    <dbReference type="NCBI Taxonomy" id="299642"/>
    <lineage>
        <taxon>Eukaryota</taxon>
        <taxon>Metazoa</taxon>
        <taxon>Ecdysozoa</taxon>
        <taxon>Arthropoda</taxon>
        <taxon>Chelicerata</taxon>
        <taxon>Arachnida</taxon>
        <taxon>Araneae</taxon>
        <taxon>Araneomorphae</taxon>
        <taxon>Entelegynae</taxon>
        <taxon>Araneoidea</taxon>
        <taxon>Nephilidae</taxon>
        <taxon>Nephila</taxon>
    </lineage>
</organism>